<dbReference type="Proteomes" id="UP001303889">
    <property type="component" value="Unassembled WGS sequence"/>
</dbReference>
<dbReference type="EMBL" id="MU856610">
    <property type="protein sequence ID" value="KAK3896477.1"/>
    <property type="molecule type" value="Genomic_DNA"/>
</dbReference>
<name>A0AAN6RLS5_9PEZI</name>
<evidence type="ECO:0000313" key="2">
    <source>
        <dbReference type="Proteomes" id="UP001303889"/>
    </source>
</evidence>
<accession>A0AAN6RLS5</accession>
<reference evidence="1" key="2">
    <citation type="submission" date="2023-05" db="EMBL/GenBank/DDBJ databases">
        <authorList>
            <consortium name="Lawrence Berkeley National Laboratory"/>
            <person name="Steindorff A."/>
            <person name="Hensen N."/>
            <person name="Bonometti L."/>
            <person name="Westerberg I."/>
            <person name="Brannstrom I.O."/>
            <person name="Guillou S."/>
            <person name="Cros-Aarteil S."/>
            <person name="Calhoun S."/>
            <person name="Haridas S."/>
            <person name="Kuo A."/>
            <person name="Mondo S."/>
            <person name="Pangilinan J."/>
            <person name="Riley R."/>
            <person name="Labutti K."/>
            <person name="Andreopoulos B."/>
            <person name="Lipzen A."/>
            <person name="Chen C."/>
            <person name="Yanf M."/>
            <person name="Daum C."/>
            <person name="Ng V."/>
            <person name="Clum A."/>
            <person name="Ohm R."/>
            <person name="Martin F."/>
            <person name="Silar P."/>
            <person name="Natvig D."/>
            <person name="Lalanne C."/>
            <person name="Gautier V."/>
            <person name="Ament-Velasquez S.L."/>
            <person name="Kruys A."/>
            <person name="Hutchinson M.I."/>
            <person name="Powell A.J."/>
            <person name="Barry K."/>
            <person name="Miller A.N."/>
            <person name="Grigoriev I.V."/>
            <person name="Debuchy R."/>
            <person name="Gladieux P."/>
            <person name="Thoren M.H."/>
            <person name="Johannesson H."/>
        </authorList>
    </citation>
    <scope>NUCLEOTIDE SEQUENCE</scope>
    <source>
        <strain evidence="1">CBS 103.79</strain>
    </source>
</reference>
<evidence type="ECO:0000313" key="1">
    <source>
        <dbReference type="EMBL" id="KAK3896477.1"/>
    </source>
</evidence>
<sequence>MSQAVSDLAVEVVYPEEKEGYQKPKPLVYAIGDNKVTQKWKSEWLAMPEDAIVKMDPSTKLGDPPTKCVDEERLLPLEQVAAYCRYAGTRYAFILTQTELVALRIRRVPPSATNKAARKKHHAAVEYAAVPWSAETGLTVNLAIWALACMGMNDEHRAMEKPGNLPLDAMARLTWWTLDSTRGVYQNVISKRQIPKAEWDIKGKPDFVQVTEDSGNSFTSAF</sequence>
<dbReference type="AlphaFoldDB" id="A0AAN6RLS5"/>
<comment type="caution">
    <text evidence="1">The sequence shown here is derived from an EMBL/GenBank/DDBJ whole genome shotgun (WGS) entry which is preliminary data.</text>
</comment>
<proteinExistence type="predicted"/>
<feature type="non-terminal residue" evidence="1">
    <location>
        <position position="222"/>
    </location>
</feature>
<protein>
    <submittedName>
        <fullName evidence="1">Uncharacterized protein</fullName>
    </submittedName>
</protein>
<organism evidence="1 2">
    <name type="scientific">Staphylotrichum tortipilum</name>
    <dbReference type="NCBI Taxonomy" id="2831512"/>
    <lineage>
        <taxon>Eukaryota</taxon>
        <taxon>Fungi</taxon>
        <taxon>Dikarya</taxon>
        <taxon>Ascomycota</taxon>
        <taxon>Pezizomycotina</taxon>
        <taxon>Sordariomycetes</taxon>
        <taxon>Sordariomycetidae</taxon>
        <taxon>Sordariales</taxon>
        <taxon>Chaetomiaceae</taxon>
        <taxon>Staphylotrichum</taxon>
    </lineage>
</organism>
<reference evidence="1" key="1">
    <citation type="journal article" date="2023" name="Mol. Phylogenet. Evol.">
        <title>Genome-scale phylogeny and comparative genomics of the fungal order Sordariales.</title>
        <authorList>
            <person name="Hensen N."/>
            <person name="Bonometti L."/>
            <person name="Westerberg I."/>
            <person name="Brannstrom I.O."/>
            <person name="Guillou S."/>
            <person name="Cros-Aarteil S."/>
            <person name="Calhoun S."/>
            <person name="Haridas S."/>
            <person name="Kuo A."/>
            <person name="Mondo S."/>
            <person name="Pangilinan J."/>
            <person name="Riley R."/>
            <person name="LaButti K."/>
            <person name="Andreopoulos B."/>
            <person name="Lipzen A."/>
            <person name="Chen C."/>
            <person name="Yan M."/>
            <person name="Daum C."/>
            <person name="Ng V."/>
            <person name="Clum A."/>
            <person name="Steindorff A."/>
            <person name="Ohm R.A."/>
            <person name="Martin F."/>
            <person name="Silar P."/>
            <person name="Natvig D.O."/>
            <person name="Lalanne C."/>
            <person name="Gautier V."/>
            <person name="Ament-Velasquez S.L."/>
            <person name="Kruys A."/>
            <person name="Hutchinson M.I."/>
            <person name="Powell A.J."/>
            <person name="Barry K."/>
            <person name="Miller A.N."/>
            <person name="Grigoriev I.V."/>
            <person name="Debuchy R."/>
            <person name="Gladieux P."/>
            <person name="Hiltunen Thoren M."/>
            <person name="Johannesson H."/>
        </authorList>
    </citation>
    <scope>NUCLEOTIDE SEQUENCE</scope>
    <source>
        <strain evidence="1">CBS 103.79</strain>
    </source>
</reference>
<gene>
    <name evidence="1" type="ORF">C8A05DRAFT_20551</name>
</gene>
<keyword evidence="2" id="KW-1185">Reference proteome</keyword>